<dbReference type="GO" id="GO:0004016">
    <property type="term" value="F:adenylate cyclase activity"/>
    <property type="evidence" value="ECO:0007669"/>
    <property type="project" value="TreeGrafter"/>
</dbReference>
<evidence type="ECO:0000313" key="8">
    <source>
        <dbReference type="EMBL" id="VEL41477.1"/>
    </source>
</evidence>
<dbReference type="PROSITE" id="PS50125">
    <property type="entry name" value="GUANYLATE_CYCLASE_2"/>
    <property type="match status" value="1"/>
</dbReference>
<evidence type="ECO:0000256" key="2">
    <source>
        <dbReference type="ARBA" id="ARBA00022692"/>
    </source>
</evidence>
<evidence type="ECO:0000256" key="5">
    <source>
        <dbReference type="ARBA" id="ARBA00023136"/>
    </source>
</evidence>
<dbReference type="EMBL" id="CAAALY010269505">
    <property type="protein sequence ID" value="VEL41477.1"/>
    <property type="molecule type" value="Genomic_DNA"/>
</dbReference>
<dbReference type="GO" id="GO:0035556">
    <property type="term" value="P:intracellular signal transduction"/>
    <property type="evidence" value="ECO:0007669"/>
    <property type="project" value="InterPro"/>
</dbReference>
<accession>A0A448XP87</accession>
<dbReference type="InterPro" id="IPR050401">
    <property type="entry name" value="Cyclic_nucleotide_synthase"/>
</dbReference>
<dbReference type="SUPFAM" id="SSF55073">
    <property type="entry name" value="Nucleotide cyclase"/>
    <property type="match status" value="1"/>
</dbReference>
<dbReference type="PANTHER" id="PTHR11920:SF335">
    <property type="entry name" value="GUANYLATE CYCLASE"/>
    <property type="match status" value="1"/>
</dbReference>
<dbReference type="GO" id="GO:0001653">
    <property type="term" value="F:peptide receptor activity"/>
    <property type="evidence" value="ECO:0007669"/>
    <property type="project" value="TreeGrafter"/>
</dbReference>
<dbReference type="InterPro" id="IPR001054">
    <property type="entry name" value="A/G_cyclase"/>
</dbReference>
<keyword evidence="2" id="KW-0812">Transmembrane</keyword>
<dbReference type="GO" id="GO:0007168">
    <property type="term" value="P:receptor guanylyl cyclase signaling pathway"/>
    <property type="evidence" value="ECO:0007669"/>
    <property type="project" value="TreeGrafter"/>
</dbReference>
<keyword evidence="3" id="KW-0547">Nucleotide-binding</keyword>
<dbReference type="GO" id="GO:0000166">
    <property type="term" value="F:nucleotide binding"/>
    <property type="evidence" value="ECO:0007669"/>
    <property type="project" value="UniProtKB-KW"/>
</dbReference>
<keyword evidence="9" id="KW-1185">Reference proteome</keyword>
<dbReference type="Pfam" id="PF00211">
    <property type="entry name" value="Guanylate_cyc"/>
    <property type="match status" value="1"/>
</dbReference>
<dbReference type="AlphaFoldDB" id="A0A448XP87"/>
<dbReference type="PANTHER" id="PTHR11920">
    <property type="entry name" value="GUANYLYL CYCLASE"/>
    <property type="match status" value="1"/>
</dbReference>
<dbReference type="OrthoDB" id="60033at2759"/>
<dbReference type="Gene3D" id="3.30.70.1230">
    <property type="entry name" value="Nucleotide cyclase"/>
    <property type="match status" value="1"/>
</dbReference>
<evidence type="ECO:0000256" key="4">
    <source>
        <dbReference type="ARBA" id="ARBA00022989"/>
    </source>
</evidence>
<dbReference type="Proteomes" id="UP000784294">
    <property type="component" value="Unassembled WGS sequence"/>
</dbReference>
<comment type="subcellular location">
    <subcellularLocation>
        <location evidence="1">Membrane</location>
    </subcellularLocation>
</comment>
<evidence type="ECO:0000256" key="3">
    <source>
        <dbReference type="ARBA" id="ARBA00022741"/>
    </source>
</evidence>
<feature type="domain" description="Guanylate cyclase" evidence="7">
    <location>
        <begin position="1"/>
        <end position="77"/>
    </location>
</feature>
<dbReference type="CDD" id="cd07302">
    <property type="entry name" value="CHD"/>
    <property type="match status" value="1"/>
</dbReference>
<evidence type="ECO:0000313" key="9">
    <source>
        <dbReference type="Proteomes" id="UP000784294"/>
    </source>
</evidence>
<reference evidence="8" key="1">
    <citation type="submission" date="2018-11" db="EMBL/GenBank/DDBJ databases">
        <authorList>
            <consortium name="Pathogen Informatics"/>
        </authorList>
    </citation>
    <scope>NUCLEOTIDE SEQUENCE</scope>
</reference>
<protein>
    <recommendedName>
        <fullName evidence="7">Guanylate cyclase domain-containing protein</fullName>
    </recommendedName>
</protein>
<comment type="caution">
    <text evidence="8">The sequence shown here is derived from an EMBL/GenBank/DDBJ whole genome shotgun (WGS) entry which is preliminary data.</text>
</comment>
<evidence type="ECO:0000259" key="7">
    <source>
        <dbReference type="PROSITE" id="PS50125"/>
    </source>
</evidence>
<name>A0A448XP87_9PLAT</name>
<keyword evidence="4" id="KW-1133">Transmembrane helix</keyword>
<organism evidence="8 9">
    <name type="scientific">Protopolystoma xenopodis</name>
    <dbReference type="NCBI Taxonomy" id="117903"/>
    <lineage>
        <taxon>Eukaryota</taxon>
        <taxon>Metazoa</taxon>
        <taxon>Spiralia</taxon>
        <taxon>Lophotrochozoa</taxon>
        <taxon>Platyhelminthes</taxon>
        <taxon>Monogenea</taxon>
        <taxon>Polyopisthocotylea</taxon>
        <taxon>Polystomatidea</taxon>
        <taxon>Polystomatidae</taxon>
        <taxon>Protopolystoma</taxon>
    </lineage>
</organism>
<keyword evidence="6" id="KW-0456">Lyase</keyword>
<dbReference type="GO" id="GO:0004383">
    <property type="term" value="F:guanylate cyclase activity"/>
    <property type="evidence" value="ECO:0007669"/>
    <property type="project" value="TreeGrafter"/>
</dbReference>
<dbReference type="GO" id="GO:0005886">
    <property type="term" value="C:plasma membrane"/>
    <property type="evidence" value="ECO:0007669"/>
    <property type="project" value="TreeGrafter"/>
</dbReference>
<sequence>MTPMGVLKMLNELFSLFDKLTEKHKVYKVETIGDAYMVASGCPIRTSYHAPLLVEMALDMIDDVSTIKMEELRIRVG</sequence>
<proteinExistence type="predicted"/>
<evidence type="ECO:0000256" key="1">
    <source>
        <dbReference type="ARBA" id="ARBA00004370"/>
    </source>
</evidence>
<dbReference type="InterPro" id="IPR029787">
    <property type="entry name" value="Nucleotide_cyclase"/>
</dbReference>
<keyword evidence="5" id="KW-0472">Membrane</keyword>
<gene>
    <name evidence="8" type="ORF">PXEA_LOCUS34917</name>
</gene>
<evidence type="ECO:0000256" key="6">
    <source>
        <dbReference type="ARBA" id="ARBA00023239"/>
    </source>
</evidence>